<dbReference type="InterPro" id="IPR036390">
    <property type="entry name" value="WH_DNA-bd_sf"/>
</dbReference>
<feature type="compositionally biased region" description="Basic and acidic residues" evidence="6">
    <location>
        <begin position="8"/>
        <end position="20"/>
    </location>
</feature>
<dbReference type="SMART" id="SM01372">
    <property type="entry name" value="E2F_TDP"/>
    <property type="match status" value="1"/>
</dbReference>
<dbReference type="GO" id="GO:0000981">
    <property type="term" value="F:DNA-binding transcription factor activity, RNA polymerase II-specific"/>
    <property type="evidence" value="ECO:0007669"/>
    <property type="project" value="TreeGrafter"/>
</dbReference>
<dbReference type="InterPro" id="IPR036388">
    <property type="entry name" value="WH-like_DNA-bd_sf"/>
</dbReference>
<dbReference type="Gene3D" id="1.10.10.10">
    <property type="entry name" value="Winged helix-like DNA-binding domain superfamily/Winged helix DNA-binding domain"/>
    <property type="match status" value="1"/>
</dbReference>
<name>A0AAW1PKR8_9CHLO</name>
<dbReference type="Pfam" id="PF16421">
    <property type="entry name" value="E2F_CC-MB"/>
    <property type="match status" value="1"/>
</dbReference>
<keyword evidence="4 5" id="KW-0804">Transcription</keyword>
<feature type="compositionally biased region" description="Low complexity" evidence="6">
    <location>
        <begin position="547"/>
        <end position="564"/>
    </location>
</feature>
<evidence type="ECO:0000256" key="4">
    <source>
        <dbReference type="ARBA" id="ARBA00023163"/>
    </source>
</evidence>
<dbReference type="InterPro" id="IPR036322">
    <property type="entry name" value="WD40_repeat_dom_sf"/>
</dbReference>
<dbReference type="PANTHER" id="PTHR12081:SF18">
    <property type="entry name" value="TRANSCRIPTION FACTOR E2F2-RELATED"/>
    <property type="match status" value="1"/>
</dbReference>
<comment type="similarity">
    <text evidence="1 5">Belongs to the E2F/DP family.</text>
</comment>
<dbReference type="AlphaFoldDB" id="A0AAW1PKR8"/>
<feature type="compositionally biased region" description="Low complexity" evidence="6">
    <location>
        <begin position="345"/>
        <end position="356"/>
    </location>
</feature>
<reference evidence="8 9" key="1">
    <citation type="journal article" date="2024" name="Nat. Commun.">
        <title>Phylogenomics reveals the evolutionary origins of lichenization in chlorophyte algae.</title>
        <authorList>
            <person name="Puginier C."/>
            <person name="Libourel C."/>
            <person name="Otte J."/>
            <person name="Skaloud P."/>
            <person name="Haon M."/>
            <person name="Grisel S."/>
            <person name="Petersen M."/>
            <person name="Berrin J.G."/>
            <person name="Delaux P.M."/>
            <person name="Dal Grande F."/>
            <person name="Keller J."/>
        </authorList>
    </citation>
    <scope>NUCLEOTIDE SEQUENCE [LARGE SCALE GENOMIC DNA]</scope>
    <source>
        <strain evidence="8 9">SAG 2043</strain>
    </source>
</reference>
<keyword evidence="2 5" id="KW-0805">Transcription regulation</keyword>
<dbReference type="GO" id="GO:0090575">
    <property type="term" value="C:RNA polymerase II transcription regulator complex"/>
    <property type="evidence" value="ECO:0007669"/>
    <property type="project" value="TreeGrafter"/>
</dbReference>
<evidence type="ECO:0000313" key="8">
    <source>
        <dbReference type="EMBL" id="KAK9808669.1"/>
    </source>
</evidence>
<comment type="subcellular location">
    <subcellularLocation>
        <location evidence="5">Nucleus</location>
    </subcellularLocation>
</comment>
<keyword evidence="3 5" id="KW-0238">DNA-binding</keyword>
<evidence type="ECO:0000256" key="1">
    <source>
        <dbReference type="ARBA" id="ARBA00010940"/>
    </source>
</evidence>
<feature type="domain" description="E2F/DP family winged-helix DNA-binding" evidence="7">
    <location>
        <begin position="362"/>
        <end position="427"/>
    </location>
</feature>
<proteinExistence type="inferred from homology"/>
<evidence type="ECO:0000256" key="6">
    <source>
        <dbReference type="SAM" id="MobiDB-lite"/>
    </source>
</evidence>
<organism evidence="8 9">
    <name type="scientific">[Myrmecia] bisecta</name>
    <dbReference type="NCBI Taxonomy" id="41462"/>
    <lineage>
        <taxon>Eukaryota</taxon>
        <taxon>Viridiplantae</taxon>
        <taxon>Chlorophyta</taxon>
        <taxon>core chlorophytes</taxon>
        <taxon>Trebouxiophyceae</taxon>
        <taxon>Trebouxiales</taxon>
        <taxon>Trebouxiaceae</taxon>
        <taxon>Myrmecia</taxon>
    </lineage>
</organism>
<feature type="region of interest" description="Disordered" evidence="6">
    <location>
        <begin position="283"/>
        <end position="356"/>
    </location>
</feature>
<feature type="region of interest" description="Disordered" evidence="6">
    <location>
        <begin position="541"/>
        <end position="656"/>
    </location>
</feature>
<dbReference type="CDD" id="cd14660">
    <property type="entry name" value="E2F_DD"/>
    <property type="match status" value="1"/>
</dbReference>
<dbReference type="SUPFAM" id="SSF46785">
    <property type="entry name" value="Winged helix' DNA-binding domain"/>
    <property type="match status" value="1"/>
</dbReference>
<protein>
    <recommendedName>
        <fullName evidence="7">E2F/DP family winged-helix DNA-binding domain-containing protein</fullName>
    </recommendedName>
</protein>
<dbReference type="Gene3D" id="6.10.250.540">
    <property type="match status" value="1"/>
</dbReference>
<sequence length="656" mass="69229">MCAVVHAEAPRAAEHPERTRKAAHGGRVHSAAGADIHRMQESEVQSRPYKYSKPVVALAASTSGRFVAVCTADPTGRSPHRPCSGAAVEEQHFAVPEPEGTGEPVLVLSGMLALEAGGSMHSAAHEHDLFAAGDMGSLRHWHMCDDWSACAAEHHLPPARYRGVAFPDISCLAMVDVNQGLLAGCSSIGSVAVWDVNKGQLLMAHQHLDFCLAGLAARCSVGDRFPMQDVTCLKTCGRLGIVGTASGAVCFWDVVKAKPVGIESRAGGHSAYNDCQSSKRQASQTCSADTHPAARVIREIETPTAPGISTATDAGMADSAGQAGSRGGRRRPVRASAAKSPTTPGSAGASAGGAAASGGNCRYDSSLGLLTKKFVQLVEAAPDGVLDLNKAADSLVVQKRRIYDITNVLEGIGLIEKKSKNNIQWRGTGSADPEELQGEYKALRDEVAQLQRDELALDQCIQNLKTSIDVMTEDPANKSRLYVTEQDIAKVANTADDILLAVKAPQGTTLEVPDPDQDNGERRYRIILKSYSSPIDVWLVSSNHNSAPDQPQAQAQAQAQQAQQPPQPQPSASVLKQEEPAGFSHGSGAAGPSMHGMNGLHPMNGFGPPPGPDMPMSPGTSMLKIQNDADPHFWFDQGGPPPMGIADIFENDPSAM</sequence>
<feature type="region of interest" description="Disordered" evidence="6">
    <location>
        <begin position="1"/>
        <end position="27"/>
    </location>
</feature>
<accession>A0AAW1PKR8</accession>
<evidence type="ECO:0000256" key="3">
    <source>
        <dbReference type="ARBA" id="ARBA00023125"/>
    </source>
</evidence>
<dbReference type="InterPro" id="IPR015943">
    <property type="entry name" value="WD40/YVTN_repeat-like_dom_sf"/>
</dbReference>
<comment type="caution">
    <text evidence="8">The sequence shown here is derived from an EMBL/GenBank/DDBJ whole genome shotgun (WGS) entry which is preliminary data.</text>
</comment>
<dbReference type="GO" id="GO:0000978">
    <property type="term" value="F:RNA polymerase II cis-regulatory region sequence-specific DNA binding"/>
    <property type="evidence" value="ECO:0007669"/>
    <property type="project" value="InterPro"/>
</dbReference>
<dbReference type="EMBL" id="JALJOR010000011">
    <property type="protein sequence ID" value="KAK9808669.1"/>
    <property type="molecule type" value="Genomic_DNA"/>
</dbReference>
<dbReference type="Proteomes" id="UP001489004">
    <property type="component" value="Unassembled WGS sequence"/>
</dbReference>
<dbReference type="SUPFAM" id="SSF144074">
    <property type="entry name" value="E2F-DP heterodimerization region"/>
    <property type="match status" value="1"/>
</dbReference>
<dbReference type="InterPro" id="IPR003316">
    <property type="entry name" value="E2F_WHTH_DNA-bd_dom"/>
</dbReference>
<evidence type="ECO:0000313" key="9">
    <source>
        <dbReference type="Proteomes" id="UP001489004"/>
    </source>
</evidence>
<dbReference type="InterPro" id="IPR037241">
    <property type="entry name" value="E2F-DP_heterodim"/>
</dbReference>
<evidence type="ECO:0000256" key="2">
    <source>
        <dbReference type="ARBA" id="ARBA00023015"/>
    </source>
</evidence>
<evidence type="ECO:0000256" key="5">
    <source>
        <dbReference type="RuleBase" id="RU003796"/>
    </source>
</evidence>
<dbReference type="Pfam" id="PF02319">
    <property type="entry name" value="WHD_E2F_TDP"/>
    <property type="match status" value="1"/>
</dbReference>
<dbReference type="Gene3D" id="2.130.10.10">
    <property type="entry name" value="YVTN repeat-like/Quinoprotein amine dehydrogenase"/>
    <property type="match status" value="1"/>
</dbReference>
<dbReference type="InterPro" id="IPR015633">
    <property type="entry name" value="E2F"/>
</dbReference>
<dbReference type="SUPFAM" id="SSF50978">
    <property type="entry name" value="WD40 repeat-like"/>
    <property type="match status" value="1"/>
</dbReference>
<dbReference type="GO" id="GO:0046983">
    <property type="term" value="F:protein dimerization activity"/>
    <property type="evidence" value="ECO:0007669"/>
    <property type="project" value="InterPro"/>
</dbReference>
<evidence type="ECO:0000259" key="7">
    <source>
        <dbReference type="SMART" id="SM01372"/>
    </source>
</evidence>
<keyword evidence="9" id="KW-1185">Reference proteome</keyword>
<dbReference type="PANTHER" id="PTHR12081">
    <property type="entry name" value="TRANSCRIPTION FACTOR E2F"/>
    <property type="match status" value="1"/>
</dbReference>
<gene>
    <name evidence="8" type="ORF">WJX72_001605</name>
</gene>
<dbReference type="InterPro" id="IPR032198">
    <property type="entry name" value="E2F_CC-MB"/>
</dbReference>
<keyword evidence="5" id="KW-0539">Nucleus</keyword>
<dbReference type="FunFam" id="1.10.10.10:FF:000008">
    <property type="entry name" value="E2F transcription factor 1"/>
    <property type="match status" value="1"/>
</dbReference>